<comment type="caution">
    <text evidence="2">The sequence shown here is derived from an EMBL/GenBank/DDBJ whole genome shotgun (WGS) entry which is preliminary data.</text>
</comment>
<keyword evidence="1" id="KW-0472">Membrane</keyword>
<organism evidence="2 3">
    <name type="scientific">Rhizobium wuzhouense</name>
    <dbReference type="NCBI Taxonomy" id="1986026"/>
    <lineage>
        <taxon>Bacteria</taxon>
        <taxon>Pseudomonadati</taxon>
        <taxon>Pseudomonadota</taxon>
        <taxon>Alphaproteobacteria</taxon>
        <taxon>Hyphomicrobiales</taxon>
        <taxon>Rhizobiaceae</taxon>
        <taxon>Rhizobium/Agrobacterium group</taxon>
        <taxon>Rhizobium</taxon>
    </lineage>
</organism>
<evidence type="ECO:0000313" key="3">
    <source>
        <dbReference type="Proteomes" id="UP000247536"/>
    </source>
</evidence>
<dbReference type="EMBL" id="QJRY01000003">
    <property type="protein sequence ID" value="PYB73928.1"/>
    <property type="molecule type" value="Genomic_DNA"/>
</dbReference>
<proteinExistence type="predicted"/>
<reference evidence="2 3" key="1">
    <citation type="submission" date="2018-06" db="EMBL/GenBank/DDBJ databases">
        <title>Rhizobium wuzhouense sp. nov., isolated from roots of Oryza officinalis.</title>
        <authorList>
            <person name="Yuan T."/>
        </authorList>
    </citation>
    <scope>NUCLEOTIDE SEQUENCE [LARGE SCALE GENOMIC DNA]</scope>
    <source>
        <strain evidence="2 3">W44</strain>
    </source>
</reference>
<keyword evidence="3" id="KW-1185">Reference proteome</keyword>
<dbReference type="Gene3D" id="2.40.10.220">
    <property type="entry name" value="predicted glycosyltransferase like domains"/>
    <property type="match status" value="1"/>
</dbReference>
<dbReference type="Proteomes" id="UP000247536">
    <property type="component" value="Unassembled WGS sequence"/>
</dbReference>
<evidence type="ECO:0000313" key="2">
    <source>
        <dbReference type="EMBL" id="PYB73928.1"/>
    </source>
</evidence>
<evidence type="ECO:0008006" key="4">
    <source>
        <dbReference type="Google" id="ProtNLM"/>
    </source>
</evidence>
<name>A0ABX5NTQ8_9HYPH</name>
<gene>
    <name evidence="2" type="ORF">DMY87_09385</name>
</gene>
<protein>
    <recommendedName>
        <fullName evidence="4">Alginate biosynthesis protein Alg44</fullName>
    </recommendedName>
</protein>
<accession>A0ABX5NTQ8</accession>
<keyword evidence="1" id="KW-1133">Transmembrane helix</keyword>
<sequence length="351" mass="37342">MKATIDGREYDVHDWSMNGFAINAKGFSAGKKVMAHLTIPFSGYHFSLTHVPSEVLYATDSEGRTSLVFTALEDSQISLLRYMTDAIISGEVVRAGDVLDVARRTDMVRSKQVPPPPRLSTGGRIAQLGRRVAATAGVAAIGAALVAFLSANVYDELYVVRPESASIAAKTVNVASPAVGRITFLNEKAQLAFGEPLITVNPAVGDPITVESPCDCVQTEQRFASGDFVRTGDPIVRLMRADAPIVVSAAVSDNKLMSLYGVKSASLVYPDGTHVSNAEILWLPGKGGSQSDLPRDPLTVLIAPNKTLSTDMIGQPVEVRFDLFGESAIGRLVHTVAGVFGTETAAQEIKP</sequence>
<evidence type="ECO:0000256" key="1">
    <source>
        <dbReference type="SAM" id="Phobius"/>
    </source>
</evidence>
<feature type="transmembrane region" description="Helical" evidence="1">
    <location>
        <begin position="132"/>
        <end position="154"/>
    </location>
</feature>
<keyword evidence="1" id="KW-0812">Transmembrane</keyword>